<evidence type="ECO:0000313" key="1">
    <source>
        <dbReference type="EMBL" id="WMS86638.1"/>
    </source>
</evidence>
<protein>
    <submittedName>
        <fullName evidence="1">Uncharacterized protein</fullName>
    </submittedName>
</protein>
<sequence>MKNTITKKRLLIGLSSISIIVLVFVYESFDNAGSQKQVKDNVISRQVAQDNKSITHEFLSDEFEEEAKERIEKAHNKSFHKSVQETVNLESHSNDEDNRDWWFDSPILESRERFSKAETVIDLDVSCKSGSSINDALSLEQNFERSTNIDLQARFQEDLFYFSLTQFWQLDDHYFQFVAIWDRDMPARYRYEFYQSKDKTFGSMVDAIDLPIAIPEVKDVITTNEYIELLIDHYQEKGANIGSRILESSINEQDGEQAVTIVNSKLIQWHTSQFSCDSRVDTANAFCHCERGESV</sequence>
<dbReference type="AlphaFoldDB" id="A0AA51RSD7"/>
<accession>A0AA51RSD7</accession>
<proteinExistence type="predicted"/>
<gene>
    <name evidence="1" type="ORF">Q9312_15560</name>
</gene>
<reference evidence="1 2" key="1">
    <citation type="submission" date="2023-08" db="EMBL/GenBank/DDBJ databases">
        <title>Pleionea litopenaei sp. nov., isolated from stomach of juvenile Litopenaeus vannamei.</title>
        <authorList>
            <person name="Rho A.M."/>
            <person name="Hwang C.Y."/>
        </authorList>
    </citation>
    <scope>NUCLEOTIDE SEQUENCE [LARGE SCALE GENOMIC DNA]</scope>
    <source>
        <strain evidence="1 2">HL-JVS1</strain>
    </source>
</reference>
<evidence type="ECO:0000313" key="2">
    <source>
        <dbReference type="Proteomes" id="UP001239782"/>
    </source>
</evidence>
<dbReference type="RefSeq" id="WP_309201783.1">
    <property type="nucleotide sequence ID" value="NZ_CP133548.1"/>
</dbReference>
<dbReference type="Proteomes" id="UP001239782">
    <property type="component" value="Chromosome"/>
</dbReference>
<name>A0AA51RSD7_9GAMM</name>
<keyword evidence="2" id="KW-1185">Reference proteome</keyword>
<dbReference type="EMBL" id="CP133548">
    <property type="protein sequence ID" value="WMS86638.1"/>
    <property type="molecule type" value="Genomic_DNA"/>
</dbReference>
<organism evidence="1 2">
    <name type="scientific">Pleionea litopenaei</name>
    <dbReference type="NCBI Taxonomy" id="3070815"/>
    <lineage>
        <taxon>Bacteria</taxon>
        <taxon>Pseudomonadati</taxon>
        <taxon>Pseudomonadota</taxon>
        <taxon>Gammaproteobacteria</taxon>
        <taxon>Oceanospirillales</taxon>
        <taxon>Pleioneaceae</taxon>
        <taxon>Pleionea</taxon>
    </lineage>
</organism>
<dbReference type="KEGG" id="plei:Q9312_15560"/>